<dbReference type="Proteomes" id="UP000013986">
    <property type="component" value="Unassembled WGS sequence"/>
</dbReference>
<dbReference type="EMBL" id="APQO01000006">
    <property type="protein sequence ID" value="EOQ72785.1"/>
    <property type="molecule type" value="Genomic_DNA"/>
</dbReference>
<sequence length="104" mass="11964">MGSSSYSGPLDTLILMIVGIGALYFYYKSFLKWFKRKSTGEKPERKLGLDDWGITLGGYLMVSIFACGPIFEILQSVGGYQLVRDTWYIVFIFFFGLLFFLRRT</sequence>
<gene>
    <name evidence="2" type="ORF">F929_02720</name>
</gene>
<dbReference type="HOGENOM" id="CLU_156348_0_0_6"/>
<dbReference type="PATRIC" id="fig|1217689.3.peg.2677"/>
<dbReference type="InterPro" id="IPR054673">
    <property type="entry name" value="Four_helix_put"/>
</dbReference>
<dbReference type="AlphaFoldDB" id="R8YTN2"/>
<evidence type="ECO:0000256" key="1">
    <source>
        <dbReference type="SAM" id="Phobius"/>
    </source>
</evidence>
<feature type="transmembrane region" description="Helical" evidence="1">
    <location>
        <begin position="86"/>
        <end position="101"/>
    </location>
</feature>
<accession>R8YTN2</accession>
<keyword evidence="1" id="KW-0472">Membrane</keyword>
<name>R8YTN2_9GAMM</name>
<protein>
    <submittedName>
        <fullName evidence="2">Uncharacterized protein</fullName>
    </submittedName>
</protein>
<reference evidence="2 3" key="1">
    <citation type="submission" date="2013-02" db="EMBL/GenBank/DDBJ databases">
        <title>The Genome Sequence of Acinetobacter pittii ANC 4052.</title>
        <authorList>
            <consortium name="The Broad Institute Genome Sequencing Platform"/>
            <consortium name="The Broad Institute Genome Sequencing Center for Infectious Disease"/>
            <person name="Cerqueira G."/>
            <person name="Feldgarden M."/>
            <person name="Courvalin P."/>
            <person name="Perichon B."/>
            <person name="Grillot-Courvalin C."/>
            <person name="Clermont D."/>
            <person name="Rocha E."/>
            <person name="Yoon E.-J."/>
            <person name="Nemec A."/>
            <person name="Walker B."/>
            <person name="Young S.K."/>
            <person name="Zeng Q."/>
            <person name="Gargeya S."/>
            <person name="Fitzgerald M."/>
            <person name="Haas B."/>
            <person name="Abouelleil A."/>
            <person name="Alvarado L."/>
            <person name="Arachchi H.M."/>
            <person name="Berlin A.M."/>
            <person name="Chapman S.B."/>
            <person name="Dewar J."/>
            <person name="Goldberg J."/>
            <person name="Griggs A."/>
            <person name="Gujja S."/>
            <person name="Hansen M."/>
            <person name="Howarth C."/>
            <person name="Imamovic A."/>
            <person name="Larimer J."/>
            <person name="McCowan C."/>
            <person name="Murphy C."/>
            <person name="Neiman D."/>
            <person name="Pearson M."/>
            <person name="Priest M."/>
            <person name="Roberts A."/>
            <person name="Saif S."/>
            <person name="Shea T."/>
            <person name="Sisk P."/>
            <person name="Sykes S."/>
            <person name="Wortman J."/>
            <person name="Nusbaum C."/>
            <person name="Birren B."/>
        </authorList>
    </citation>
    <scope>NUCLEOTIDE SEQUENCE [LARGE SCALE GENOMIC DNA]</scope>
    <source>
        <strain evidence="2 3">ANC 4052</strain>
    </source>
</reference>
<proteinExistence type="predicted"/>
<organism evidence="2 3">
    <name type="scientific">Acinetobacter lactucae</name>
    <dbReference type="NCBI Taxonomy" id="1785128"/>
    <lineage>
        <taxon>Bacteria</taxon>
        <taxon>Pseudomonadati</taxon>
        <taxon>Pseudomonadota</taxon>
        <taxon>Gammaproteobacteria</taxon>
        <taxon>Moraxellales</taxon>
        <taxon>Moraxellaceae</taxon>
        <taxon>Acinetobacter</taxon>
        <taxon>Acinetobacter calcoaceticus/baumannii complex</taxon>
    </lineage>
</organism>
<dbReference type="NCBIfam" id="NF045610">
    <property type="entry name" value="acin_4_helix"/>
    <property type="match status" value="1"/>
</dbReference>
<feature type="transmembrane region" description="Helical" evidence="1">
    <location>
        <begin position="52"/>
        <end position="74"/>
    </location>
</feature>
<feature type="transmembrane region" description="Helical" evidence="1">
    <location>
        <begin position="12"/>
        <end position="31"/>
    </location>
</feature>
<keyword evidence="1" id="KW-0812">Transmembrane</keyword>
<keyword evidence="1" id="KW-1133">Transmembrane helix</keyword>
<comment type="caution">
    <text evidence="2">The sequence shown here is derived from an EMBL/GenBank/DDBJ whole genome shotgun (WGS) entry which is preliminary data.</text>
</comment>
<evidence type="ECO:0000313" key="2">
    <source>
        <dbReference type="EMBL" id="EOQ72785.1"/>
    </source>
</evidence>
<evidence type="ECO:0000313" key="3">
    <source>
        <dbReference type="Proteomes" id="UP000013986"/>
    </source>
</evidence>